<dbReference type="EMBL" id="ML976614">
    <property type="protein sequence ID" value="KAF1850446.1"/>
    <property type="molecule type" value="Genomic_DNA"/>
</dbReference>
<sequence>MTQTSPLLTLPGELRNYIVEYAFRREPGTTPLPLSRSQLALPFACRQLHRDFQALARSLTIFSIRWSSAQELRMKADRLLPASRASITKLQLEFQPNFEAQFVFDARRKRVTSFDFAGAGLTGLQELYFRYPPSDVMGGVGVTGREFLMLALWKILWERGNDQLRKVCAVHDGAQPYLCLTLLYGMMKEFGPLKRSNRWKLQPDLDHGQVHFLKKGHDGKPCRQVTLVVGYSFREAEEYCAVREQLHEGKQVDIITARRTDCAYAIPFHELSDHEIRCELLDLSLLFRGIHEPILNFAPRIEVIRSMSEVVSHQALRVQNQSS</sequence>
<protein>
    <recommendedName>
        <fullName evidence="3">F-box domain-containing protein</fullName>
    </recommendedName>
</protein>
<accession>A0A9P4LC86</accession>
<evidence type="ECO:0008006" key="3">
    <source>
        <dbReference type="Google" id="ProtNLM"/>
    </source>
</evidence>
<name>A0A9P4LC86_9PLEO</name>
<organism evidence="1 2">
    <name type="scientific">Cucurbitaria berberidis CBS 394.84</name>
    <dbReference type="NCBI Taxonomy" id="1168544"/>
    <lineage>
        <taxon>Eukaryota</taxon>
        <taxon>Fungi</taxon>
        <taxon>Dikarya</taxon>
        <taxon>Ascomycota</taxon>
        <taxon>Pezizomycotina</taxon>
        <taxon>Dothideomycetes</taxon>
        <taxon>Pleosporomycetidae</taxon>
        <taxon>Pleosporales</taxon>
        <taxon>Pleosporineae</taxon>
        <taxon>Cucurbitariaceae</taxon>
        <taxon>Cucurbitaria</taxon>
    </lineage>
</organism>
<keyword evidence="2" id="KW-1185">Reference proteome</keyword>
<reference evidence="1" key="1">
    <citation type="submission" date="2020-01" db="EMBL/GenBank/DDBJ databases">
        <authorList>
            <consortium name="DOE Joint Genome Institute"/>
            <person name="Haridas S."/>
            <person name="Albert R."/>
            <person name="Binder M."/>
            <person name="Bloem J."/>
            <person name="Labutti K."/>
            <person name="Salamov A."/>
            <person name="Andreopoulos B."/>
            <person name="Baker S.E."/>
            <person name="Barry K."/>
            <person name="Bills G."/>
            <person name="Bluhm B.H."/>
            <person name="Cannon C."/>
            <person name="Castanera R."/>
            <person name="Culley D.E."/>
            <person name="Daum C."/>
            <person name="Ezra D."/>
            <person name="Gonzalez J.B."/>
            <person name="Henrissat B."/>
            <person name="Kuo A."/>
            <person name="Liang C."/>
            <person name="Lipzen A."/>
            <person name="Lutzoni F."/>
            <person name="Magnuson J."/>
            <person name="Mondo S."/>
            <person name="Nolan M."/>
            <person name="Ohm R."/>
            <person name="Pangilinan J."/>
            <person name="Park H.-J."/>
            <person name="Ramirez L."/>
            <person name="Alfaro M."/>
            <person name="Sun H."/>
            <person name="Tritt A."/>
            <person name="Yoshinaga Y."/>
            <person name="Zwiers L.-H."/>
            <person name="Turgeon B.G."/>
            <person name="Goodwin S.B."/>
            <person name="Spatafora J.W."/>
            <person name="Crous P.W."/>
            <person name="Grigoriev I.V."/>
        </authorList>
    </citation>
    <scope>NUCLEOTIDE SEQUENCE</scope>
    <source>
        <strain evidence="1">CBS 394.84</strain>
    </source>
</reference>
<evidence type="ECO:0000313" key="1">
    <source>
        <dbReference type="EMBL" id="KAF1850446.1"/>
    </source>
</evidence>
<dbReference type="Proteomes" id="UP000800039">
    <property type="component" value="Unassembled WGS sequence"/>
</dbReference>
<dbReference type="GeneID" id="63853584"/>
<dbReference type="AlphaFoldDB" id="A0A9P4LC86"/>
<dbReference type="RefSeq" id="XP_040793009.1">
    <property type="nucleotide sequence ID" value="XM_040936334.1"/>
</dbReference>
<gene>
    <name evidence="1" type="ORF">K460DRAFT_400511</name>
</gene>
<proteinExistence type="predicted"/>
<comment type="caution">
    <text evidence="1">The sequence shown here is derived from an EMBL/GenBank/DDBJ whole genome shotgun (WGS) entry which is preliminary data.</text>
</comment>
<evidence type="ECO:0000313" key="2">
    <source>
        <dbReference type="Proteomes" id="UP000800039"/>
    </source>
</evidence>
<dbReference type="OrthoDB" id="62952at2759"/>